<accession>A0ABP0BHB6</accession>
<evidence type="ECO:0000313" key="2">
    <source>
        <dbReference type="EMBL" id="CAK7218906.1"/>
    </source>
</evidence>
<dbReference type="PANTHER" id="PTHR24148">
    <property type="entry name" value="ANKYRIN REPEAT DOMAIN-CONTAINING PROTEIN 39 HOMOLOG-RELATED"/>
    <property type="match status" value="1"/>
</dbReference>
<reference evidence="2 3" key="1">
    <citation type="submission" date="2024-01" db="EMBL/GenBank/DDBJ databases">
        <authorList>
            <person name="Allen C."/>
            <person name="Tagirdzhanova G."/>
        </authorList>
    </citation>
    <scope>NUCLEOTIDE SEQUENCE [LARGE SCALE GENOMIC DNA]</scope>
</reference>
<name>A0ABP0BHB6_9PEZI</name>
<dbReference type="PANTHER" id="PTHR24148:SF82">
    <property type="entry name" value="HETEROKARYON INCOMPATIBILITY DOMAIN-CONTAINING PROTEIN"/>
    <property type="match status" value="1"/>
</dbReference>
<dbReference type="Proteomes" id="UP001642482">
    <property type="component" value="Unassembled WGS sequence"/>
</dbReference>
<evidence type="ECO:0000313" key="3">
    <source>
        <dbReference type="Proteomes" id="UP001642482"/>
    </source>
</evidence>
<gene>
    <name evidence="2" type="ORF">SEUCBS140593_003712</name>
</gene>
<sequence length="678" mass="78048">MDSVPFIHRPSYYIYERVVPTTEKWLLKIPTVMRPSRRAGFDPLGRHQLHARNALKEKTSVDIKETMTKNSPKYVYTSLFPRHIRMLLIHPAASMSDPIDCSLYTWSIDDQPYSFEALSYTWGDAPERYWISIDGQAFQIGPNLLCALQQFRLPDQARFLWVDAICINQDDLTERGSQVQFMDLIYQRAARVLVWLGVSYNNSNAAFDLLKRIECIMSEEQKLLNNGEGFQKYAGKKDIVSRGLPSTDDPAWLALDGVFWRPWFLRVWVVQEVCVSRVATLYCGPDNFDFDVFCNIAHYMHVTVLAPQTTVSADRVLSLRNSRSQYQSNDRVNLTMQLISSRNCLATNPVDKVFALLNISREIPGKGILRPDYHKSVEEVFSNVARLLLEQNLDVLNFTCDRIWRSERSLPSWAPDWSCVPREFSLLFTPQGPWFYAGKRVNNTSPPAIRFSPDGQILFIKGCILDKVNNIGESYFTFTSARLGKVHNDWYSKHIDKDEYLQKFSRNRRWMMWERLALKLKTYPATGEGILTAFQKTITADAKFPALVGGSNPKPADLDDFYDSFRKVQSLTAYENTKSMTEEDLRIQQDRHDLFYREVHTAAYARKLFTTHEGYLGLGPVSTSSGSCIAILENARTAYVLDRKRNGRYVLLGEAYLHGFMRGEGVKDKSQWEELAIE</sequence>
<evidence type="ECO:0000259" key="1">
    <source>
        <dbReference type="Pfam" id="PF06985"/>
    </source>
</evidence>
<dbReference type="Pfam" id="PF26639">
    <property type="entry name" value="Het-6_barrel"/>
    <property type="match status" value="1"/>
</dbReference>
<comment type="caution">
    <text evidence="2">The sequence shown here is derived from an EMBL/GenBank/DDBJ whole genome shotgun (WGS) entry which is preliminary data.</text>
</comment>
<dbReference type="InterPro" id="IPR052895">
    <property type="entry name" value="HetReg/Transcr_Mod"/>
</dbReference>
<dbReference type="Pfam" id="PF06985">
    <property type="entry name" value="HET"/>
    <property type="match status" value="1"/>
</dbReference>
<dbReference type="InterPro" id="IPR010730">
    <property type="entry name" value="HET"/>
</dbReference>
<protein>
    <recommendedName>
        <fullName evidence="1">Heterokaryon incompatibility domain-containing protein</fullName>
    </recommendedName>
</protein>
<organism evidence="2 3">
    <name type="scientific">Sporothrix eucalyptigena</name>
    <dbReference type="NCBI Taxonomy" id="1812306"/>
    <lineage>
        <taxon>Eukaryota</taxon>
        <taxon>Fungi</taxon>
        <taxon>Dikarya</taxon>
        <taxon>Ascomycota</taxon>
        <taxon>Pezizomycotina</taxon>
        <taxon>Sordariomycetes</taxon>
        <taxon>Sordariomycetidae</taxon>
        <taxon>Ophiostomatales</taxon>
        <taxon>Ophiostomataceae</taxon>
        <taxon>Sporothrix</taxon>
    </lineage>
</organism>
<dbReference type="EMBL" id="CAWUHD010000029">
    <property type="protein sequence ID" value="CAK7218906.1"/>
    <property type="molecule type" value="Genomic_DNA"/>
</dbReference>
<keyword evidence="3" id="KW-1185">Reference proteome</keyword>
<feature type="domain" description="Heterokaryon incompatibility" evidence="1">
    <location>
        <begin position="115"/>
        <end position="272"/>
    </location>
</feature>
<proteinExistence type="predicted"/>